<organism evidence="5 6">
    <name type="scientific">Ectocarpus siliculosus</name>
    <name type="common">Brown alga</name>
    <name type="synonym">Conferva siliculosa</name>
    <dbReference type="NCBI Taxonomy" id="2880"/>
    <lineage>
        <taxon>Eukaryota</taxon>
        <taxon>Sar</taxon>
        <taxon>Stramenopiles</taxon>
        <taxon>Ochrophyta</taxon>
        <taxon>PX clade</taxon>
        <taxon>Phaeophyceae</taxon>
        <taxon>Ectocarpales</taxon>
        <taxon>Ectocarpaceae</taxon>
        <taxon>Ectocarpus</taxon>
    </lineage>
</organism>
<dbReference type="AlphaFoldDB" id="D8LER2"/>
<dbReference type="GO" id="GO:0005778">
    <property type="term" value="C:peroxisomal membrane"/>
    <property type="evidence" value="ECO:0007669"/>
    <property type="project" value="UniProtKB-SubCell"/>
</dbReference>
<keyword evidence="6" id="KW-1185">Reference proteome</keyword>
<proteinExistence type="predicted"/>
<gene>
    <name evidence="5" type="ORF">Esi_0137_0087</name>
</gene>
<keyword evidence="2" id="KW-0472">Membrane</keyword>
<keyword evidence="1" id="KW-0962">Peroxisome biogenesis</keyword>
<comment type="subcellular location">
    <subcellularLocation>
        <location evidence="4">Peroxisome membrane</location>
    </subcellularLocation>
</comment>
<evidence type="ECO:0000313" key="6">
    <source>
        <dbReference type="Proteomes" id="UP000002630"/>
    </source>
</evidence>
<accession>D8LER2</accession>
<evidence type="ECO:0000256" key="1">
    <source>
        <dbReference type="ARBA" id="ARBA00022593"/>
    </source>
</evidence>
<protein>
    <recommendedName>
        <fullName evidence="7">Peroxisomal biogenesis factor 11</fullName>
    </recommendedName>
</protein>
<dbReference type="GO" id="GO:0016559">
    <property type="term" value="P:peroxisome fission"/>
    <property type="evidence" value="ECO:0007669"/>
    <property type="project" value="InterPro"/>
</dbReference>
<dbReference type="EMBL" id="FN649752">
    <property type="protein sequence ID" value="CBN78625.1"/>
    <property type="molecule type" value="Genomic_DNA"/>
</dbReference>
<evidence type="ECO:0000313" key="5">
    <source>
        <dbReference type="EMBL" id="CBN78625.1"/>
    </source>
</evidence>
<keyword evidence="3" id="KW-0576">Peroxisome</keyword>
<reference evidence="5 6" key="1">
    <citation type="journal article" date="2010" name="Nature">
        <title>The Ectocarpus genome and the independent evolution of multicellularity in brown algae.</title>
        <authorList>
            <person name="Cock J.M."/>
            <person name="Sterck L."/>
            <person name="Rouze P."/>
            <person name="Scornet D."/>
            <person name="Allen A.E."/>
            <person name="Amoutzias G."/>
            <person name="Anthouard V."/>
            <person name="Artiguenave F."/>
            <person name="Aury J.M."/>
            <person name="Badger J.H."/>
            <person name="Beszteri B."/>
            <person name="Billiau K."/>
            <person name="Bonnet E."/>
            <person name="Bothwell J.H."/>
            <person name="Bowler C."/>
            <person name="Boyen C."/>
            <person name="Brownlee C."/>
            <person name="Carrano C.J."/>
            <person name="Charrier B."/>
            <person name="Cho G.Y."/>
            <person name="Coelho S.M."/>
            <person name="Collen J."/>
            <person name="Corre E."/>
            <person name="Da Silva C."/>
            <person name="Delage L."/>
            <person name="Delaroque N."/>
            <person name="Dittami S.M."/>
            <person name="Doulbeau S."/>
            <person name="Elias M."/>
            <person name="Farnham G."/>
            <person name="Gachon C.M."/>
            <person name="Gschloessl B."/>
            <person name="Heesch S."/>
            <person name="Jabbari K."/>
            <person name="Jubin C."/>
            <person name="Kawai H."/>
            <person name="Kimura K."/>
            <person name="Kloareg B."/>
            <person name="Kupper F.C."/>
            <person name="Lang D."/>
            <person name="Le Bail A."/>
            <person name="Leblanc C."/>
            <person name="Lerouge P."/>
            <person name="Lohr M."/>
            <person name="Lopez P.J."/>
            <person name="Martens C."/>
            <person name="Maumus F."/>
            <person name="Michel G."/>
            <person name="Miranda-Saavedra D."/>
            <person name="Morales J."/>
            <person name="Moreau H."/>
            <person name="Motomura T."/>
            <person name="Nagasato C."/>
            <person name="Napoli C.A."/>
            <person name="Nelson D.R."/>
            <person name="Nyvall-Collen P."/>
            <person name="Peters A.F."/>
            <person name="Pommier C."/>
            <person name="Potin P."/>
            <person name="Poulain J."/>
            <person name="Quesneville H."/>
            <person name="Read B."/>
            <person name="Rensing S.A."/>
            <person name="Ritter A."/>
            <person name="Rousvoal S."/>
            <person name="Samanta M."/>
            <person name="Samson G."/>
            <person name="Schroeder D.C."/>
            <person name="Segurens B."/>
            <person name="Strittmatter M."/>
            <person name="Tonon T."/>
            <person name="Tregear J.W."/>
            <person name="Valentin K."/>
            <person name="von Dassow P."/>
            <person name="Yamagishi T."/>
            <person name="Van de Peer Y."/>
            <person name="Wincker P."/>
        </authorList>
    </citation>
    <scope>NUCLEOTIDE SEQUENCE [LARGE SCALE GENOMIC DNA]</scope>
    <source>
        <strain evidence="6">Ec32 / CCAP1310/4</strain>
    </source>
</reference>
<dbReference type="InParanoid" id="D8LER2"/>
<dbReference type="STRING" id="2880.D8LER2"/>
<sequence>MVVPGPPTMIPIDDALAVKEAVSLESFVATLRKLDGRDKFTKLMQYGARFLAWWLSARDPDLSQRVFKLYRTTQRSRKAFRMLKILDEVVKLRQILRTAGGNSASSRTAFLGYAETLMSVRCLAMGAFWTFDNLNYLTITETVNFGVAKATRGFSRSWSVSSALAIMLGIDSLRKTEKKRREALSAYAAAVSERIAPPDRCGHCNGNGNSNGESYGVVERQRQRDGEGDGEGDVAGLREALRRANADHFKSWLMVLKGALDLTCAVNVTGMDFPKRLLGRKLNDGPFVWCMGDGIGR</sequence>
<evidence type="ECO:0008006" key="7">
    <source>
        <dbReference type="Google" id="ProtNLM"/>
    </source>
</evidence>
<dbReference type="EMBL" id="FN647981">
    <property type="protein sequence ID" value="CBN78625.1"/>
    <property type="molecule type" value="Genomic_DNA"/>
</dbReference>
<evidence type="ECO:0000256" key="4">
    <source>
        <dbReference type="ARBA" id="ARBA00046271"/>
    </source>
</evidence>
<dbReference type="Pfam" id="PF05648">
    <property type="entry name" value="PEX11"/>
    <property type="match status" value="1"/>
</dbReference>
<dbReference type="InterPro" id="IPR008733">
    <property type="entry name" value="PEX11"/>
</dbReference>
<name>D8LER2_ECTSI</name>
<dbReference type="PANTHER" id="PTHR12652:SF50">
    <property type="entry name" value="PEROXIN 11"/>
    <property type="match status" value="1"/>
</dbReference>
<evidence type="ECO:0000256" key="3">
    <source>
        <dbReference type="ARBA" id="ARBA00023140"/>
    </source>
</evidence>
<dbReference type="Proteomes" id="UP000002630">
    <property type="component" value="Linkage Group LG27"/>
</dbReference>
<dbReference type="OrthoDB" id="411017at2759"/>
<dbReference type="PANTHER" id="PTHR12652">
    <property type="entry name" value="PEROXISOMAL BIOGENESIS FACTOR 11"/>
    <property type="match status" value="1"/>
</dbReference>
<evidence type="ECO:0000256" key="2">
    <source>
        <dbReference type="ARBA" id="ARBA00023136"/>
    </source>
</evidence>